<dbReference type="PROSITE" id="PS00041">
    <property type="entry name" value="HTH_ARAC_FAMILY_1"/>
    <property type="match status" value="1"/>
</dbReference>
<dbReference type="InterPro" id="IPR018060">
    <property type="entry name" value="HTH_AraC"/>
</dbReference>
<dbReference type="SMART" id="SM00342">
    <property type="entry name" value="HTH_ARAC"/>
    <property type="match status" value="1"/>
</dbReference>
<evidence type="ECO:0000313" key="17">
    <source>
        <dbReference type="EMBL" id="EHH00287.1"/>
    </source>
</evidence>
<dbReference type="Gene3D" id="1.10.10.60">
    <property type="entry name" value="Homeodomain-like"/>
    <property type="match status" value="1"/>
</dbReference>
<dbReference type="Gene3D" id="2.130.10.10">
    <property type="entry name" value="YVTN repeat-like/Quinoprotein amine dehydrogenase"/>
    <property type="match status" value="3"/>
</dbReference>
<evidence type="ECO:0000256" key="2">
    <source>
        <dbReference type="ARBA" id="ARBA00012438"/>
    </source>
</evidence>
<dbReference type="PROSITE" id="PS50110">
    <property type="entry name" value="RESPONSE_REGULATORY"/>
    <property type="match status" value="1"/>
</dbReference>
<comment type="caution">
    <text evidence="17">The sequence shown here is derived from an EMBL/GenBank/DDBJ whole genome shotgun (WGS) entry which is preliminary data.</text>
</comment>
<dbReference type="Gene3D" id="2.60.40.10">
    <property type="entry name" value="Immunoglobulins"/>
    <property type="match status" value="1"/>
</dbReference>
<gene>
    <name evidence="17" type="ORF">HMPREF9441_01521</name>
</gene>
<keyword evidence="5" id="KW-0547">Nucleotide-binding</keyword>
<dbReference type="CDD" id="cd00082">
    <property type="entry name" value="HisKA"/>
    <property type="match status" value="1"/>
</dbReference>
<dbReference type="eggNOG" id="COG3292">
    <property type="taxonomic scope" value="Bacteria"/>
</dbReference>
<keyword evidence="13" id="KW-0472">Membrane</keyword>
<dbReference type="Gene3D" id="3.40.50.2300">
    <property type="match status" value="1"/>
</dbReference>
<dbReference type="InterPro" id="IPR036097">
    <property type="entry name" value="HisK_dim/P_sf"/>
</dbReference>
<evidence type="ECO:0000256" key="7">
    <source>
        <dbReference type="ARBA" id="ARBA00022840"/>
    </source>
</evidence>
<sequence length="1366" mass="156518">MKNMAKMFWALISFVCLVFPCKSVEQYKFRLIDVPDGLSDNQIRGLSMVPDGRVGIRTASILNIYDGASFEYFPYDKDRKYVWTYSRPPKEYYDGKDRVWMKELRYLLLLDLKTNAFNYDIQGELETMGIDKRLKNLFIDDAKNYWFLTEDNTFSFYDVGKHKKQVIDRGDSEFTQRYGVPLELAQYKNFCWIVYSSGLIRCWDYTSSDFLFQDSRFEGIINEYTDRLYLHPDSVGNLWLMYNNGICFYNRTLREWRDVTSIFGISNFFTCMDMDRNGDIWAGTSRSGLRHVDGRTFAVSEMPDLPLTNGGMLHNDIYTVMSDSRGGLWVGTLFQGLCYYHPSMQKFQLAQTSPGSSYITNESVRCFLEDKDGTILVGSGKGLFRFHPETHKVEQIFKDEINELVLSLSRDRHGNIWVGTFLKGFYQICGGGGCKHFLRNRGDSEQEVAQNVSRALYEDSRGNYWTSVNGGVGLLNPNDGTIEFMLHERHPELKNFKLIHSLCPIGKDCFAAMGDNGLFYYDAGKDEVQIPDVCKDKYYKPGIKYFGLLTDVRGLQWFATEDGIRIWDKKSGRLYLLTTAEGLPNNAVSSILEDRDGVVWASTLNGICKIIPREEEKGGYCFSLVAFGVADGLQSGMFYDHAALKAKNGTLYFGGAHGFNYFNPGHMVYEEAASQPILTGLSIFNTPVRVGKEYEGHVILSAPMNRTDKIELRYDENFISIEFSGLNYANPDHTYYKYRLKNYEEGWVESHATAQGRAVYTGLRPGEYEFEVYAANGDKVWSKEPARLSIVVHPPFWATYYAMAVYVLMVVGMVYWISRMYVHREKEKMMEERRANARRQQEHLEEMKLRFFTNISHEFRTPLTLILTPLGSLIKQQSDVDLKQRLVVIYRNAEKLLQLVNQLLDFRKLEMQGERLSVSMGDIVVFVRDAVEAFCELVKEKGVTLAFESKIGHLYMNYDHDKVYKVVNNLLSNAVKFTPSGGRIAVRVENSVRNGREYVAVSVRDTGCGMEEKDKERIFTRFYQVESSHKSQSGSGIGLHLVKGYVDLHGGEITVDSRPGEGSVFTFFLPIDLQHDEKVTIAHGEDKETVGVSVPSAAEDGSEPSGERKKLLIVEDNADFRAYLVHEFSSDFDVVEAGDGAEGEEMVREEWPDLVISDLMMPKRDGIAFCQRMKNDIHTSHIPFILLTAKMSDDARIESYKAGADSYISKPFNFEMLQVRVQKLIEQRETRKETFKKNIEITPSEITTTSLDEEFVKKAVAFVEKNMDDSEYSLEDLSSDLGLSKTHLNRKLTVILNMKPLQFIRSIRLKRAAQLLVGSQYNVVEIADKVGFNTIKYFNRYFKEEFGMTPTQYREANKKVNKSPKT</sequence>
<keyword evidence="13" id="KW-1133">Transmembrane helix</keyword>
<dbReference type="HOGENOM" id="CLU_000445_28_1_10"/>
<dbReference type="SUPFAM" id="SSF55874">
    <property type="entry name" value="ATPase domain of HSP90 chaperone/DNA topoisomerase II/histidine kinase"/>
    <property type="match status" value="1"/>
</dbReference>
<feature type="domain" description="Response regulatory" evidence="16">
    <location>
        <begin position="1110"/>
        <end position="1225"/>
    </location>
</feature>
<dbReference type="STRING" id="762968.HMPREF9441_01521"/>
<name>G5SQ84_9BACT</name>
<dbReference type="CDD" id="cd00063">
    <property type="entry name" value="FN3"/>
    <property type="match status" value="1"/>
</dbReference>
<feature type="domain" description="Histidine kinase" evidence="15">
    <location>
        <begin position="854"/>
        <end position="1073"/>
    </location>
</feature>
<evidence type="ECO:0000256" key="12">
    <source>
        <dbReference type="PROSITE-ProRule" id="PRU00169"/>
    </source>
</evidence>
<reference evidence="17 18" key="1">
    <citation type="submission" date="2011-03" db="EMBL/GenBank/DDBJ databases">
        <authorList>
            <person name="Weinstock G."/>
            <person name="Sodergren E."/>
            <person name="Clifton S."/>
            <person name="Fulton L."/>
            <person name="Fulton B."/>
            <person name="Courtney L."/>
            <person name="Fronick C."/>
            <person name="Harrison M."/>
            <person name="Strong C."/>
            <person name="Farmer C."/>
            <person name="Delahaunty K."/>
            <person name="Markovic C."/>
            <person name="Hall O."/>
            <person name="Minx P."/>
            <person name="Tomlinson C."/>
            <person name="Mitreva M."/>
            <person name="Hou S."/>
            <person name="Chen J."/>
            <person name="Wollam A."/>
            <person name="Pepin K.H."/>
            <person name="Johnson M."/>
            <person name="Bhonagiri V."/>
            <person name="Zhang X."/>
            <person name="Suruliraj S."/>
            <person name="Warren W."/>
            <person name="Chinwalla A."/>
            <person name="Mardis E.R."/>
            <person name="Wilson R.K."/>
        </authorList>
    </citation>
    <scope>NUCLEOTIDE SEQUENCE [LARGE SCALE GENOMIC DNA]</scope>
    <source>
        <strain evidence="17 18">YIT 11840</strain>
    </source>
</reference>
<evidence type="ECO:0000256" key="11">
    <source>
        <dbReference type="ARBA" id="ARBA00023163"/>
    </source>
</evidence>
<keyword evidence="6 17" id="KW-0418">Kinase</keyword>
<dbReference type="GO" id="GO:0005524">
    <property type="term" value="F:ATP binding"/>
    <property type="evidence" value="ECO:0007669"/>
    <property type="project" value="UniProtKB-KW"/>
</dbReference>
<dbReference type="GO" id="GO:0000155">
    <property type="term" value="F:phosphorelay sensor kinase activity"/>
    <property type="evidence" value="ECO:0007669"/>
    <property type="project" value="InterPro"/>
</dbReference>
<dbReference type="SMART" id="SM00388">
    <property type="entry name" value="HisKA"/>
    <property type="match status" value="1"/>
</dbReference>
<evidence type="ECO:0000256" key="8">
    <source>
        <dbReference type="ARBA" id="ARBA00023012"/>
    </source>
</evidence>
<dbReference type="SMART" id="SM00448">
    <property type="entry name" value="REC"/>
    <property type="match status" value="1"/>
</dbReference>
<dbReference type="Pfam" id="PF02518">
    <property type="entry name" value="HATPase_c"/>
    <property type="match status" value="1"/>
</dbReference>
<keyword evidence="18" id="KW-1185">Reference proteome</keyword>
<dbReference type="CDD" id="cd17574">
    <property type="entry name" value="REC_OmpR"/>
    <property type="match status" value="1"/>
</dbReference>
<feature type="modified residue" description="4-aspartylphosphate" evidence="12">
    <location>
        <position position="1158"/>
    </location>
</feature>
<feature type="domain" description="HTH araC/xylS-type" evidence="14">
    <location>
        <begin position="1257"/>
        <end position="1356"/>
    </location>
</feature>
<dbReference type="SMART" id="SM00387">
    <property type="entry name" value="HATPase_c"/>
    <property type="match status" value="1"/>
</dbReference>
<keyword evidence="13" id="KW-0812">Transmembrane</keyword>
<accession>G5SQ84</accession>
<dbReference type="PATRIC" id="fig|762968.3.peg.1359"/>
<keyword evidence="3 12" id="KW-0597">Phosphoprotein</keyword>
<dbReference type="SUPFAM" id="SSF46689">
    <property type="entry name" value="Homeodomain-like"/>
    <property type="match status" value="1"/>
</dbReference>
<keyword evidence="7" id="KW-0067">ATP-binding</keyword>
<dbReference type="InterPro" id="IPR004358">
    <property type="entry name" value="Sig_transdc_His_kin-like_C"/>
</dbReference>
<keyword evidence="10" id="KW-0238">DNA-binding</keyword>
<dbReference type="InterPro" id="IPR011110">
    <property type="entry name" value="Reg_prop"/>
</dbReference>
<dbReference type="InterPro" id="IPR003661">
    <property type="entry name" value="HisK_dim/P_dom"/>
</dbReference>
<dbReference type="PANTHER" id="PTHR43547">
    <property type="entry name" value="TWO-COMPONENT HISTIDINE KINASE"/>
    <property type="match status" value="1"/>
</dbReference>
<dbReference type="InterPro" id="IPR011006">
    <property type="entry name" value="CheY-like_superfamily"/>
</dbReference>
<dbReference type="EC" id="2.7.13.3" evidence="2"/>
<dbReference type="Pfam" id="PF00072">
    <property type="entry name" value="Response_reg"/>
    <property type="match status" value="1"/>
</dbReference>
<dbReference type="InterPro" id="IPR009057">
    <property type="entry name" value="Homeodomain-like_sf"/>
</dbReference>
<dbReference type="OrthoDB" id="9797097at2"/>
<evidence type="ECO:0000256" key="13">
    <source>
        <dbReference type="SAM" id="Phobius"/>
    </source>
</evidence>
<dbReference type="InterPro" id="IPR018062">
    <property type="entry name" value="HTH_AraC-typ_CS"/>
</dbReference>
<dbReference type="PRINTS" id="PR00344">
    <property type="entry name" value="BCTRLSENSOR"/>
</dbReference>
<evidence type="ECO:0000256" key="5">
    <source>
        <dbReference type="ARBA" id="ARBA00022741"/>
    </source>
</evidence>
<dbReference type="Pfam" id="PF07495">
    <property type="entry name" value="Y_Y_Y"/>
    <property type="match status" value="1"/>
</dbReference>
<evidence type="ECO:0000259" key="16">
    <source>
        <dbReference type="PROSITE" id="PS50110"/>
    </source>
</evidence>
<dbReference type="EMBL" id="AFFY01000022">
    <property type="protein sequence ID" value="EHH00287.1"/>
    <property type="molecule type" value="Genomic_DNA"/>
</dbReference>
<dbReference type="Pfam" id="PF12833">
    <property type="entry name" value="HTH_18"/>
    <property type="match status" value="1"/>
</dbReference>
<evidence type="ECO:0000256" key="6">
    <source>
        <dbReference type="ARBA" id="ARBA00022777"/>
    </source>
</evidence>
<evidence type="ECO:0000259" key="15">
    <source>
        <dbReference type="PROSITE" id="PS50109"/>
    </source>
</evidence>
<dbReference type="PROSITE" id="PS50109">
    <property type="entry name" value="HIS_KIN"/>
    <property type="match status" value="1"/>
</dbReference>
<evidence type="ECO:0000256" key="9">
    <source>
        <dbReference type="ARBA" id="ARBA00023015"/>
    </source>
</evidence>
<protein>
    <recommendedName>
        <fullName evidence="2">histidine kinase</fullName>
        <ecNumber evidence="2">2.7.13.3</ecNumber>
    </recommendedName>
</protein>
<dbReference type="PANTHER" id="PTHR43547:SF2">
    <property type="entry name" value="HYBRID SIGNAL TRANSDUCTION HISTIDINE KINASE C"/>
    <property type="match status" value="1"/>
</dbReference>
<dbReference type="Gene3D" id="1.10.287.130">
    <property type="match status" value="1"/>
</dbReference>
<evidence type="ECO:0000259" key="14">
    <source>
        <dbReference type="PROSITE" id="PS01124"/>
    </source>
</evidence>
<dbReference type="Proteomes" id="UP000003598">
    <property type="component" value="Unassembled WGS sequence"/>
</dbReference>
<dbReference type="SUPFAM" id="SSF47384">
    <property type="entry name" value="Homodimeric domain of signal transducing histidine kinase"/>
    <property type="match status" value="1"/>
</dbReference>
<dbReference type="PROSITE" id="PS01124">
    <property type="entry name" value="HTH_ARAC_FAMILY_2"/>
    <property type="match status" value="1"/>
</dbReference>
<dbReference type="SUPFAM" id="SSF63829">
    <property type="entry name" value="Calcium-dependent phosphotriesterase"/>
    <property type="match status" value="2"/>
</dbReference>
<dbReference type="GO" id="GO:0043565">
    <property type="term" value="F:sequence-specific DNA binding"/>
    <property type="evidence" value="ECO:0007669"/>
    <property type="project" value="InterPro"/>
</dbReference>
<dbReference type="Gene3D" id="3.30.565.10">
    <property type="entry name" value="Histidine kinase-like ATPase, C-terminal domain"/>
    <property type="match status" value="1"/>
</dbReference>
<comment type="catalytic activity">
    <reaction evidence="1">
        <text>ATP + protein L-histidine = ADP + protein N-phospho-L-histidine.</text>
        <dbReference type="EC" id="2.7.13.3"/>
    </reaction>
</comment>
<dbReference type="FunFam" id="1.10.287.130:FF:000034">
    <property type="entry name" value="Two-component system sensor histidine kinase/response regulator"/>
    <property type="match status" value="1"/>
</dbReference>
<dbReference type="RefSeq" id="WP_008619406.1">
    <property type="nucleotide sequence ID" value="NZ_JH376597.1"/>
</dbReference>
<evidence type="ECO:0000256" key="1">
    <source>
        <dbReference type="ARBA" id="ARBA00000085"/>
    </source>
</evidence>
<dbReference type="SUPFAM" id="SSF52172">
    <property type="entry name" value="CheY-like"/>
    <property type="match status" value="1"/>
</dbReference>
<dbReference type="InterPro" id="IPR013783">
    <property type="entry name" value="Ig-like_fold"/>
</dbReference>
<dbReference type="InterPro" id="IPR036890">
    <property type="entry name" value="HATPase_C_sf"/>
</dbReference>
<feature type="transmembrane region" description="Helical" evidence="13">
    <location>
        <begin position="797"/>
        <end position="818"/>
    </location>
</feature>
<dbReference type="GO" id="GO:0003700">
    <property type="term" value="F:DNA-binding transcription factor activity"/>
    <property type="evidence" value="ECO:0007669"/>
    <property type="project" value="InterPro"/>
</dbReference>
<dbReference type="InterPro" id="IPR003961">
    <property type="entry name" value="FN3_dom"/>
</dbReference>
<keyword evidence="9" id="KW-0805">Transcription regulation</keyword>
<dbReference type="InterPro" id="IPR001789">
    <property type="entry name" value="Sig_transdc_resp-reg_receiver"/>
</dbReference>
<dbReference type="eggNOG" id="COG0745">
    <property type="taxonomic scope" value="Bacteria"/>
</dbReference>
<evidence type="ECO:0000313" key="18">
    <source>
        <dbReference type="Proteomes" id="UP000003598"/>
    </source>
</evidence>
<dbReference type="InterPro" id="IPR003594">
    <property type="entry name" value="HATPase_dom"/>
</dbReference>
<keyword evidence="4" id="KW-0808">Transferase</keyword>
<dbReference type="FunFam" id="3.30.565.10:FF:000037">
    <property type="entry name" value="Hybrid sensor histidine kinase/response regulator"/>
    <property type="match status" value="1"/>
</dbReference>
<dbReference type="GeneID" id="93557071"/>
<dbReference type="InterPro" id="IPR011123">
    <property type="entry name" value="Y_Y_Y"/>
</dbReference>
<proteinExistence type="predicted"/>
<dbReference type="InterPro" id="IPR015943">
    <property type="entry name" value="WD40/YVTN_repeat-like_dom_sf"/>
</dbReference>
<evidence type="ECO:0000256" key="10">
    <source>
        <dbReference type="ARBA" id="ARBA00023125"/>
    </source>
</evidence>
<dbReference type="eggNOG" id="COG5002">
    <property type="taxonomic scope" value="Bacteria"/>
</dbReference>
<dbReference type="Pfam" id="PF07494">
    <property type="entry name" value="Reg_prop"/>
    <property type="match status" value="2"/>
</dbReference>
<organism evidence="17 18">
    <name type="scientific">Paraprevotella clara YIT 11840</name>
    <dbReference type="NCBI Taxonomy" id="762968"/>
    <lineage>
        <taxon>Bacteria</taxon>
        <taxon>Pseudomonadati</taxon>
        <taxon>Bacteroidota</taxon>
        <taxon>Bacteroidia</taxon>
        <taxon>Bacteroidales</taxon>
        <taxon>Prevotellaceae</taxon>
        <taxon>Paraprevotella</taxon>
    </lineage>
</organism>
<dbReference type="InterPro" id="IPR005467">
    <property type="entry name" value="His_kinase_dom"/>
</dbReference>
<keyword evidence="11" id="KW-0804">Transcription</keyword>
<evidence type="ECO:0000256" key="3">
    <source>
        <dbReference type="ARBA" id="ARBA00022553"/>
    </source>
</evidence>
<keyword evidence="8" id="KW-0902">Two-component regulatory system</keyword>
<dbReference type="Pfam" id="PF00512">
    <property type="entry name" value="HisKA"/>
    <property type="match status" value="1"/>
</dbReference>
<evidence type="ECO:0000256" key="4">
    <source>
        <dbReference type="ARBA" id="ARBA00022679"/>
    </source>
</evidence>